<evidence type="ECO:0000313" key="5">
    <source>
        <dbReference type="Proteomes" id="UP001596113"/>
    </source>
</evidence>
<reference evidence="5" key="1">
    <citation type="journal article" date="2019" name="Int. J. Syst. Evol. Microbiol.">
        <title>The Global Catalogue of Microorganisms (GCM) 10K type strain sequencing project: providing services to taxonomists for standard genome sequencing and annotation.</title>
        <authorList>
            <consortium name="The Broad Institute Genomics Platform"/>
            <consortium name="The Broad Institute Genome Sequencing Center for Infectious Disease"/>
            <person name="Wu L."/>
            <person name="Ma J."/>
        </authorList>
    </citation>
    <scope>NUCLEOTIDE SEQUENCE [LARGE SCALE GENOMIC DNA]</scope>
    <source>
        <strain evidence="5">CGMCC 1.18575</strain>
    </source>
</reference>
<dbReference type="Gene3D" id="3.40.50.2300">
    <property type="match status" value="2"/>
</dbReference>
<proteinExistence type="predicted"/>
<dbReference type="EC" id="2.7.7.65" evidence="4"/>
<dbReference type="PANTHER" id="PTHR45138:SF9">
    <property type="entry name" value="DIGUANYLATE CYCLASE DGCM-RELATED"/>
    <property type="match status" value="1"/>
</dbReference>
<evidence type="ECO:0000259" key="2">
    <source>
        <dbReference type="PROSITE" id="PS50110"/>
    </source>
</evidence>
<dbReference type="RefSeq" id="WP_378128975.1">
    <property type="nucleotide sequence ID" value="NZ_JBHSMI010000002.1"/>
</dbReference>
<feature type="domain" description="Response regulatory" evidence="2">
    <location>
        <begin position="416"/>
        <end position="540"/>
    </location>
</feature>
<dbReference type="Gene3D" id="3.30.70.270">
    <property type="match status" value="1"/>
</dbReference>
<protein>
    <submittedName>
        <fullName evidence="4">Diguanylate cyclase</fullName>
        <ecNumber evidence="4">2.7.7.65</ecNumber>
    </submittedName>
</protein>
<keyword evidence="4" id="KW-0808">Transferase</keyword>
<dbReference type="SMART" id="SM00448">
    <property type="entry name" value="REC"/>
    <property type="match status" value="2"/>
</dbReference>
<keyword evidence="5" id="KW-1185">Reference proteome</keyword>
<dbReference type="InterPro" id="IPR043128">
    <property type="entry name" value="Rev_trsase/Diguanyl_cyclase"/>
</dbReference>
<name>A0ABW0HMH8_9BACL</name>
<dbReference type="SUPFAM" id="SSF52172">
    <property type="entry name" value="CheY-like"/>
    <property type="match status" value="2"/>
</dbReference>
<dbReference type="SUPFAM" id="SSF55073">
    <property type="entry name" value="Nucleotide cyclase"/>
    <property type="match status" value="1"/>
</dbReference>
<feature type="domain" description="Response regulatory" evidence="2">
    <location>
        <begin position="115"/>
        <end position="231"/>
    </location>
</feature>
<feature type="domain" description="GGDEF" evidence="3">
    <location>
        <begin position="271"/>
        <end position="404"/>
    </location>
</feature>
<sequence>MRDKSYKHLIKQRMQNVLDDWSSKETVEETEIYRFLHNTKGTAGTIGLPDIAYEASIRMERFSESGTRRWTYSEWYNELQSLFDLLPGIQGKEERRGEGEGDPPTASLPDRMGKRILVVDDDVDLAGYLKGILEERGYPVNIALTAERGLKLFYDWKPDLILLDVFLPDTNGMDVLRQIVDKAQLEHSPVIVISTEDTREHRMHAYRFGAMDFFPKPIDQELLVALIENRFQLIRHWQHSIIVDELTGAYNRKHLNRSMQQLISDYRRESQIFSVAMMDLDHFKKVNDTYGHPMGDEVLRSFAATVMETKRERDTLCRYGGEEFSLLLPDTNREQALELLQRIRVSFSEKTFSAGDDTFRVTFSSGITDIHDANAHAMQLIEEADQALYSGKQAGRNRTVVYAPQLSQDSAAKRLHLLVVDDDPLIRNIIVSHFERWQPDRNTQVSIQSYEDGVQFIASDWYSEQSKYIVLLDGAMPGMDGAEVLSKLREGYPERNIVIAMLTARVNQADIIYALQQGADDYIVKPFKPEELMERVERLAHKLFN</sequence>
<evidence type="ECO:0000259" key="3">
    <source>
        <dbReference type="PROSITE" id="PS50887"/>
    </source>
</evidence>
<dbReference type="InterPro" id="IPR000160">
    <property type="entry name" value="GGDEF_dom"/>
</dbReference>
<dbReference type="Pfam" id="PF00072">
    <property type="entry name" value="Response_reg"/>
    <property type="match status" value="2"/>
</dbReference>
<keyword evidence="1" id="KW-0597">Phosphoprotein</keyword>
<dbReference type="NCBIfam" id="TIGR00254">
    <property type="entry name" value="GGDEF"/>
    <property type="match status" value="1"/>
</dbReference>
<organism evidence="4 5">
    <name type="scientific">Cohnella soli</name>
    <dbReference type="NCBI Taxonomy" id="425005"/>
    <lineage>
        <taxon>Bacteria</taxon>
        <taxon>Bacillati</taxon>
        <taxon>Bacillota</taxon>
        <taxon>Bacilli</taxon>
        <taxon>Bacillales</taxon>
        <taxon>Paenibacillaceae</taxon>
        <taxon>Cohnella</taxon>
    </lineage>
</organism>
<dbReference type="InterPro" id="IPR001789">
    <property type="entry name" value="Sig_transdc_resp-reg_receiver"/>
</dbReference>
<comment type="caution">
    <text evidence="4">The sequence shown here is derived from an EMBL/GenBank/DDBJ whole genome shotgun (WGS) entry which is preliminary data.</text>
</comment>
<keyword evidence="4" id="KW-0548">Nucleotidyltransferase</keyword>
<dbReference type="CDD" id="cd01949">
    <property type="entry name" value="GGDEF"/>
    <property type="match status" value="1"/>
</dbReference>
<accession>A0ABW0HMH8</accession>
<evidence type="ECO:0000313" key="4">
    <source>
        <dbReference type="EMBL" id="MFC5401431.1"/>
    </source>
</evidence>
<dbReference type="Pfam" id="PF00990">
    <property type="entry name" value="GGDEF"/>
    <property type="match status" value="1"/>
</dbReference>
<feature type="modified residue" description="4-aspartylphosphate" evidence="1">
    <location>
        <position position="473"/>
    </location>
</feature>
<dbReference type="SMART" id="SM00267">
    <property type="entry name" value="GGDEF"/>
    <property type="match status" value="1"/>
</dbReference>
<dbReference type="EMBL" id="JBHSMI010000002">
    <property type="protein sequence ID" value="MFC5401431.1"/>
    <property type="molecule type" value="Genomic_DNA"/>
</dbReference>
<dbReference type="InterPro" id="IPR029787">
    <property type="entry name" value="Nucleotide_cyclase"/>
</dbReference>
<dbReference type="InterPro" id="IPR011006">
    <property type="entry name" value="CheY-like_superfamily"/>
</dbReference>
<dbReference type="InterPro" id="IPR050469">
    <property type="entry name" value="Diguanylate_Cyclase"/>
</dbReference>
<dbReference type="GO" id="GO:0052621">
    <property type="term" value="F:diguanylate cyclase activity"/>
    <property type="evidence" value="ECO:0007669"/>
    <property type="project" value="UniProtKB-EC"/>
</dbReference>
<dbReference type="PROSITE" id="PS50887">
    <property type="entry name" value="GGDEF"/>
    <property type="match status" value="1"/>
</dbReference>
<gene>
    <name evidence="4" type="ORF">ACFPOF_01680</name>
</gene>
<dbReference type="PANTHER" id="PTHR45138">
    <property type="entry name" value="REGULATORY COMPONENTS OF SENSORY TRANSDUCTION SYSTEM"/>
    <property type="match status" value="1"/>
</dbReference>
<dbReference type="PROSITE" id="PS50110">
    <property type="entry name" value="RESPONSE_REGULATORY"/>
    <property type="match status" value="2"/>
</dbReference>
<evidence type="ECO:0000256" key="1">
    <source>
        <dbReference type="PROSITE-ProRule" id="PRU00169"/>
    </source>
</evidence>
<feature type="modified residue" description="4-aspartylphosphate" evidence="1">
    <location>
        <position position="164"/>
    </location>
</feature>
<dbReference type="Proteomes" id="UP001596113">
    <property type="component" value="Unassembled WGS sequence"/>
</dbReference>